<evidence type="ECO:0000313" key="2">
    <source>
        <dbReference type="Proteomes" id="UP000190774"/>
    </source>
</evidence>
<name>A0A1T4X847_9BACT</name>
<dbReference type="AlphaFoldDB" id="A0A1T4X847"/>
<sequence length="185" mass="20361">MSHPLTSGQAIATQFDVKSILSPYPGCPGNMEDLRLWIESTKLSVTANNLLFGYTAGTMLQATPEDRDRPRFMFDDDGRYLGLALWMPDLQGWTVAGQIGQLMTVIRTKATVAEDIASKPLAGWKLANGTSSGVPDLTAESDEKQFDTYNNSGSDDGYVKIKFPSQWFRGTSPDWDVYTLAYTGT</sequence>
<evidence type="ECO:0000313" key="1">
    <source>
        <dbReference type="EMBL" id="SKA85021.1"/>
    </source>
</evidence>
<reference evidence="2" key="1">
    <citation type="submission" date="2017-02" db="EMBL/GenBank/DDBJ databases">
        <authorList>
            <person name="Varghese N."/>
            <person name="Submissions S."/>
        </authorList>
    </citation>
    <scope>NUCLEOTIDE SEQUENCE [LARGE SCALE GENOMIC DNA]</scope>
    <source>
        <strain evidence="2">ATCC 700200</strain>
    </source>
</reference>
<protein>
    <submittedName>
        <fullName evidence="1">Uncharacterized protein</fullName>
    </submittedName>
</protein>
<proteinExistence type="predicted"/>
<dbReference type="RefSeq" id="WP_139373082.1">
    <property type="nucleotide sequence ID" value="NZ_FUYE01000003.1"/>
</dbReference>
<dbReference type="STRING" id="48467.SAMN02745166_01087"/>
<gene>
    <name evidence="1" type="ORF">SAMN02745166_01087</name>
</gene>
<dbReference type="Proteomes" id="UP000190774">
    <property type="component" value="Unassembled WGS sequence"/>
</dbReference>
<keyword evidence="2" id="KW-1185">Reference proteome</keyword>
<accession>A0A1T4X847</accession>
<organism evidence="1 2">
    <name type="scientific">Prosthecobacter debontii</name>
    <dbReference type="NCBI Taxonomy" id="48467"/>
    <lineage>
        <taxon>Bacteria</taxon>
        <taxon>Pseudomonadati</taxon>
        <taxon>Verrucomicrobiota</taxon>
        <taxon>Verrucomicrobiia</taxon>
        <taxon>Verrucomicrobiales</taxon>
        <taxon>Verrucomicrobiaceae</taxon>
        <taxon>Prosthecobacter</taxon>
    </lineage>
</organism>
<dbReference type="EMBL" id="FUYE01000003">
    <property type="protein sequence ID" value="SKA85021.1"/>
    <property type="molecule type" value="Genomic_DNA"/>
</dbReference>